<sequence>MLVNCFRRAQKSNASTSHPFAGVFERSYNCAMALVASLAGWQEPSTSTQGAKQYAVLAEWFVLIGLVETDEIKEAFRLVNQDGRSSELFTDFLDTMDGRFQLVQREAMRYIHRLEESAAVSVVPQTENIITEMLERLAVWLRAWGLPLRSFNEPKMISTFTTTFHQLLHSTLPSTFPAHLESYLFASLSRLPNLDEESSTSNSMKNLQRIPPPSPHLTRLGVIPRYSTVVSRVAHEEISRIAREEAVKGWDERRLGRARQRVGDGVANWLAGMYDGNDQQIALRPMFSRFDYFLCKCFFDIRTDELFDIIVDYPDSMAALDDLKECLFKVDQRSVLVDKLKAANLKRLLHPGAETKDVIQQYISTIRCLRILDPPGVLLHKVADPIRKHLRDRPDTIRCIVTTLVEGEELQDENEASGGLISSTNDDTVEDFTDPKWEPEPVDAAPEFRSGKASDIISTLVSIYETREVIIKELQVLLATRLLAVKDYDAVREADKEVRTIELLKIRFGEQALQVCDVMLKDMADSKRIDDRVGSDLKTNVHPLVISRMFWPPFQASSLHLPPKLAAVQEAYEAAFHRFKPDKRLRWLQNAGTPTVKLEFADRIVEVEATPIQASIAELFEQQAKWTTDELVQKLSLGNNGVVKNALAFWASHGVVKEDGGVWVLLEDPDNIVEPSAMPAPVLAAAPLPPPPGSAKAVVVWFYVTRILTNIGPQHAREIHHHLRLVRDYDMRVEQLEGLLEAARQRGLVDLRADRKWALVAR</sequence>
<dbReference type="GO" id="GO:0005680">
    <property type="term" value="C:anaphase-promoting complex"/>
    <property type="evidence" value="ECO:0007669"/>
    <property type="project" value="TreeGrafter"/>
</dbReference>
<dbReference type="PANTHER" id="PTHR45957">
    <property type="entry name" value="ANAPHASE-PROMOTING COMPLEX SUBUNIT 2"/>
    <property type="match status" value="1"/>
</dbReference>
<dbReference type="STRING" id="71784.A0A1Y2B2Q2"/>
<dbReference type="GO" id="GO:0007091">
    <property type="term" value="P:metaphase/anaphase transition of mitotic cell cycle"/>
    <property type="evidence" value="ECO:0007669"/>
    <property type="project" value="TreeGrafter"/>
</dbReference>
<dbReference type="Pfam" id="PF26557">
    <property type="entry name" value="Cullin_AB"/>
    <property type="match status" value="1"/>
</dbReference>
<dbReference type="GO" id="GO:0031625">
    <property type="term" value="F:ubiquitin protein ligase binding"/>
    <property type="evidence" value="ECO:0007669"/>
    <property type="project" value="InterPro"/>
</dbReference>
<dbReference type="InterPro" id="IPR016158">
    <property type="entry name" value="Cullin_homology"/>
</dbReference>
<dbReference type="AlphaFoldDB" id="A0A1Y2B2Q2"/>
<dbReference type="PANTHER" id="PTHR45957:SF1">
    <property type="entry name" value="ANAPHASE-PROMOTING COMPLEX SUBUNIT 2"/>
    <property type="match status" value="1"/>
</dbReference>
<dbReference type="InterPro" id="IPR036388">
    <property type="entry name" value="WH-like_DNA-bd_sf"/>
</dbReference>
<dbReference type="Gene3D" id="3.30.230.130">
    <property type="entry name" value="Cullin, Chain C, Domain 2"/>
    <property type="match status" value="1"/>
</dbReference>
<dbReference type="PROSITE" id="PS50069">
    <property type="entry name" value="CULLIN_2"/>
    <property type="match status" value="1"/>
</dbReference>
<dbReference type="GO" id="GO:0006511">
    <property type="term" value="P:ubiquitin-dependent protein catabolic process"/>
    <property type="evidence" value="ECO:0007669"/>
    <property type="project" value="InterPro"/>
</dbReference>
<dbReference type="GO" id="GO:0070979">
    <property type="term" value="P:protein K11-linked ubiquitination"/>
    <property type="evidence" value="ECO:0007669"/>
    <property type="project" value="TreeGrafter"/>
</dbReference>
<feature type="domain" description="Cullin family profile" evidence="2">
    <location>
        <begin position="424"/>
        <end position="650"/>
    </location>
</feature>
<organism evidence="3 4">
    <name type="scientific">Naematelia encephala</name>
    <dbReference type="NCBI Taxonomy" id="71784"/>
    <lineage>
        <taxon>Eukaryota</taxon>
        <taxon>Fungi</taxon>
        <taxon>Dikarya</taxon>
        <taxon>Basidiomycota</taxon>
        <taxon>Agaricomycotina</taxon>
        <taxon>Tremellomycetes</taxon>
        <taxon>Tremellales</taxon>
        <taxon>Naemateliaceae</taxon>
        <taxon>Naematelia</taxon>
    </lineage>
</organism>
<protein>
    <recommendedName>
        <fullName evidence="2">Cullin family profile domain-containing protein</fullName>
    </recommendedName>
</protein>
<dbReference type="FunCoup" id="A0A1Y2B2Q2">
    <property type="interactions" value="398"/>
</dbReference>
<gene>
    <name evidence="3" type="ORF">BCR39DRAFT_593973</name>
</gene>
<dbReference type="Proteomes" id="UP000193986">
    <property type="component" value="Unassembled WGS sequence"/>
</dbReference>
<evidence type="ECO:0000313" key="4">
    <source>
        <dbReference type="Proteomes" id="UP000193986"/>
    </source>
</evidence>
<dbReference type="Gene3D" id="1.20.1310.10">
    <property type="entry name" value="Cullin Repeats"/>
    <property type="match status" value="1"/>
</dbReference>
<name>A0A1Y2B2Q2_9TREE</name>
<accession>A0A1Y2B2Q2</accession>
<dbReference type="OrthoDB" id="5581181at2759"/>
<keyword evidence="4" id="KW-1185">Reference proteome</keyword>
<dbReference type="InterPro" id="IPR057975">
    <property type="entry name" value="TPR_ANAPC2"/>
</dbReference>
<dbReference type="SMART" id="SM00182">
    <property type="entry name" value="CULLIN"/>
    <property type="match status" value="1"/>
</dbReference>
<dbReference type="EMBL" id="MCFC01000027">
    <property type="protein sequence ID" value="ORY29102.1"/>
    <property type="molecule type" value="Genomic_DNA"/>
</dbReference>
<dbReference type="InterPro" id="IPR036317">
    <property type="entry name" value="Cullin_homology_sf"/>
</dbReference>
<evidence type="ECO:0000256" key="1">
    <source>
        <dbReference type="PROSITE-ProRule" id="PRU00330"/>
    </source>
</evidence>
<dbReference type="Gene3D" id="1.10.10.10">
    <property type="entry name" value="Winged helix-like DNA-binding domain superfamily/Winged helix DNA-binding domain"/>
    <property type="match status" value="1"/>
</dbReference>
<dbReference type="InterPro" id="IPR059120">
    <property type="entry name" value="Cullin-like_AB"/>
</dbReference>
<evidence type="ECO:0000259" key="2">
    <source>
        <dbReference type="PROSITE" id="PS50069"/>
    </source>
</evidence>
<dbReference type="SUPFAM" id="SSF75632">
    <property type="entry name" value="Cullin homology domain"/>
    <property type="match status" value="1"/>
</dbReference>
<proteinExistence type="inferred from homology"/>
<evidence type="ECO:0000313" key="3">
    <source>
        <dbReference type="EMBL" id="ORY29102.1"/>
    </source>
</evidence>
<comment type="caution">
    <text evidence="3">The sequence shown here is derived from an EMBL/GenBank/DDBJ whole genome shotgun (WGS) entry which is preliminary data.</text>
</comment>
<reference evidence="3 4" key="1">
    <citation type="submission" date="2016-07" db="EMBL/GenBank/DDBJ databases">
        <title>Pervasive Adenine N6-methylation of Active Genes in Fungi.</title>
        <authorList>
            <consortium name="DOE Joint Genome Institute"/>
            <person name="Mondo S.J."/>
            <person name="Dannebaum R.O."/>
            <person name="Kuo R.C."/>
            <person name="Labutti K."/>
            <person name="Haridas S."/>
            <person name="Kuo A."/>
            <person name="Salamov A."/>
            <person name="Ahrendt S.R."/>
            <person name="Lipzen A."/>
            <person name="Sullivan W."/>
            <person name="Andreopoulos W.B."/>
            <person name="Clum A."/>
            <person name="Lindquist E."/>
            <person name="Daum C."/>
            <person name="Ramamoorthy G.K."/>
            <person name="Gryganskyi A."/>
            <person name="Culley D."/>
            <person name="Magnuson J.K."/>
            <person name="James T.Y."/>
            <person name="O'Malley M.A."/>
            <person name="Stajich J.E."/>
            <person name="Spatafora J.W."/>
            <person name="Visel A."/>
            <person name="Grigoriev I.V."/>
        </authorList>
    </citation>
    <scope>NUCLEOTIDE SEQUENCE [LARGE SCALE GENOMIC DNA]</scope>
    <source>
        <strain evidence="3 4">68-887.2</strain>
    </source>
</reference>
<dbReference type="InParanoid" id="A0A1Y2B2Q2"/>
<dbReference type="InterPro" id="IPR044554">
    <property type="entry name" value="ANAPC2"/>
</dbReference>
<comment type="similarity">
    <text evidence="1">Belongs to the cullin family.</text>
</comment>
<dbReference type="Pfam" id="PF25773">
    <property type="entry name" value="TPR_ANAPC2"/>
    <property type="match status" value="1"/>
</dbReference>